<dbReference type="Proteomes" id="UP000028725">
    <property type="component" value="Unassembled WGS sequence"/>
</dbReference>
<dbReference type="InterPro" id="IPR011751">
    <property type="entry name" value="Mxa_paralog_2265"/>
</dbReference>
<proteinExistence type="predicted"/>
<dbReference type="OrthoDB" id="5510813at2"/>
<gene>
    <name evidence="1" type="ORF">DB31_7543</name>
</gene>
<comment type="caution">
    <text evidence="1">The sequence shown here is derived from an EMBL/GenBank/DDBJ whole genome shotgun (WGS) entry which is preliminary data.</text>
</comment>
<organism evidence="1 2">
    <name type="scientific">Hyalangium minutum</name>
    <dbReference type="NCBI Taxonomy" id="394096"/>
    <lineage>
        <taxon>Bacteria</taxon>
        <taxon>Pseudomonadati</taxon>
        <taxon>Myxococcota</taxon>
        <taxon>Myxococcia</taxon>
        <taxon>Myxococcales</taxon>
        <taxon>Cystobacterineae</taxon>
        <taxon>Archangiaceae</taxon>
        <taxon>Hyalangium</taxon>
    </lineage>
</organism>
<dbReference type="NCBIfam" id="TIGR02265">
    <property type="entry name" value="Mxa_TIGR02265"/>
    <property type="match status" value="1"/>
</dbReference>
<evidence type="ECO:0000313" key="2">
    <source>
        <dbReference type="Proteomes" id="UP000028725"/>
    </source>
</evidence>
<accession>A0A085WKU3</accession>
<dbReference type="EMBL" id="JMCB01000006">
    <property type="protein sequence ID" value="KFE68306.1"/>
    <property type="molecule type" value="Genomic_DNA"/>
</dbReference>
<dbReference type="STRING" id="394096.DB31_7543"/>
<name>A0A085WKU3_9BACT</name>
<sequence length="197" mass="21770">MESALTLQARMKRCRPEHTLTGFFFQGALEHVERLIGGEVVAEIRSQVPCTQEALLPVLSYPASDYLRLLQLASQALMARGRSFEAAMEALGYGAADGLFAWSTGQMVLAAAEKDPHAGLAEVPGVSRMITSFGEREYQRVADNHGRFIFRGELPGPAWMLGMFRAGIERIKGCQATLEVDPSTFVPYLDFTVDVRW</sequence>
<dbReference type="Pfam" id="PF09536">
    <property type="entry name" value="DUF2378"/>
    <property type="match status" value="1"/>
</dbReference>
<protein>
    <recommendedName>
        <fullName evidence="3">DUF2378 family protein</fullName>
    </recommendedName>
</protein>
<dbReference type="AlphaFoldDB" id="A0A085WKU3"/>
<reference evidence="1 2" key="1">
    <citation type="submission" date="2014-04" db="EMBL/GenBank/DDBJ databases">
        <title>Genome assembly of Hyalangium minutum DSM 14724.</title>
        <authorList>
            <person name="Sharma G."/>
            <person name="Subramanian S."/>
        </authorList>
    </citation>
    <scope>NUCLEOTIDE SEQUENCE [LARGE SCALE GENOMIC DNA]</scope>
    <source>
        <strain evidence="1 2">DSM 14724</strain>
    </source>
</reference>
<dbReference type="RefSeq" id="WP_044188961.1">
    <property type="nucleotide sequence ID" value="NZ_JMCB01000006.1"/>
</dbReference>
<evidence type="ECO:0008006" key="3">
    <source>
        <dbReference type="Google" id="ProtNLM"/>
    </source>
</evidence>
<evidence type="ECO:0000313" key="1">
    <source>
        <dbReference type="EMBL" id="KFE68306.1"/>
    </source>
</evidence>
<keyword evidence="2" id="KW-1185">Reference proteome</keyword>